<dbReference type="Gene3D" id="1.20.120.420">
    <property type="entry name" value="translation initiation factor eif-2b, domain 1"/>
    <property type="match status" value="1"/>
</dbReference>
<keyword evidence="5" id="KW-1185">Reference proteome</keyword>
<evidence type="ECO:0000313" key="5">
    <source>
        <dbReference type="Proteomes" id="UP000191931"/>
    </source>
</evidence>
<dbReference type="Gene3D" id="3.40.50.10470">
    <property type="entry name" value="Translation initiation factor eif-2b, domain 2"/>
    <property type="match status" value="1"/>
</dbReference>
<comment type="function">
    <text evidence="3">Catalyzes the interconversion of methylthioribose-1-phosphate (MTR-1-P) into methylthioribulose-1-phosphate (MTRu-1-P).</text>
</comment>
<feature type="active site" description="Proton donor" evidence="3">
    <location>
        <position position="258"/>
    </location>
</feature>
<dbReference type="RefSeq" id="WP_080800589.1">
    <property type="nucleotide sequence ID" value="NZ_LT828541.1"/>
</dbReference>
<dbReference type="PANTHER" id="PTHR43475">
    <property type="entry name" value="METHYLTHIORIBOSE-1-PHOSPHATE ISOMERASE"/>
    <property type="match status" value="1"/>
</dbReference>
<dbReference type="EC" id="5.3.1.23" evidence="3"/>
<dbReference type="Proteomes" id="UP000191931">
    <property type="component" value="Unassembled WGS sequence"/>
</dbReference>
<feature type="binding site" evidence="3">
    <location>
        <begin position="53"/>
        <end position="55"/>
    </location>
    <ligand>
        <name>substrate</name>
    </ligand>
</feature>
<dbReference type="STRING" id="1246637.MTBBW1_410001"/>
<dbReference type="GO" id="GO:0046523">
    <property type="term" value="F:S-methyl-5-thioribose-1-phosphate isomerase activity"/>
    <property type="evidence" value="ECO:0007669"/>
    <property type="project" value="UniProtKB-UniRule"/>
</dbReference>
<comment type="catalytic activity">
    <reaction evidence="3">
        <text>5-(methylsulfanyl)-alpha-D-ribose 1-phosphate = 5-(methylsulfanyl)-D-ribulose 1-phosphate</text>
        <dbReference type="Rhea" id="RHEA:19989"/>
        <dbReference type="ChEBI" id="CHEBI:58533"/>
        <dbReference type="ChEBI" id="CHEBI:58548"/>
        <dbReference type="EC" id="5.3.1.23"/>
    </reaction>
</comment>
<dbReference type="FunFam" id="3.40.50.10470:FF:000006">
    <property type="entry name" value="Methylthioribose-1-phosphate isomerase"/>
    <property type="match status" value="1"/>
</dbReference>
<accession>A0A1W1HGS9</accession>
<feature type="binding site" evidence="3">
    <location>
        <begin position="268"/>
        <end position="269"/>
    </location>
    <ligand>
        <name>substrate</name>
    </ligand>
</feature>
<dbReference type="InterPro" id="IPR042529">
    <property type="entry name" value="IF_2B-like_C"/>
</dbReference>
<dbReference type="SUPFAM" id="SSF100950">
    <property type="entry name" value="NagB/RpiA/CoA transferase-like"/>
    <property type="match status" value="1"/>
</dbReference>
<evidence type="ECO:0000256" key="1">
    <source>
        <dbReference type="ARBA" id="ARBA00022605"/>
    </source>
</evidence>
<dbReference type="NCBIfam" id="TIGR00524">
    <property type="entry name" value="eIF-2B_rel"/>
    <property type="match status" value="1"/>
</dbReference>
<feature type="binding site" evidence="3">
    <location>
        <position position="101"/>
    </location>
    <ligand>
        <name>substrate</name>
    </ligand>
</feature>
<dbReference type="NCBIfam" id="TIGR00512">
    <property type="entry name" value="salvage_mtnA"/>
    <property type="match status" value="1"/>
</dbReference>
<dbReference type="GO" id="GO:0019509">
    <property type="term" value="P:L-methionine salvage from methylthioadenosine"/>
    <property type="evidence" value="ECO:0007669"/>
    <property type="project" value="UniProtKB-UniRule"/>
</dbReference>
<proteinExistence type="inferred from homology"/>
<dbReference type="NCBIfam" id="NF004326">
    <property type="entry name" value="PRK05720.1"/>
    <property type="match status" value="1"/>
</dbReference>
<sequence>MKVDGNDMRPIWFDNKTSTAKVIDQRKLPHKIEIVDLPTVDHVIMAIKEMLVRGAPLIGATGAFGVYTILFENRDNTNIKNNTDQCNNLIQSECKRLKNARPTAINLAWGVDRVMNHVLKEQGYDAKMNAALEEACFIVEEEAENCKNIGEHGASLIEEVSRKKQNLTDKTVNILTHCNAGWLATVEYGTATAPMYVAFDKGIDIHVWVDETRPLNQGARLTAWELGKHGIKHTVITDNAGGHIMQHGMVDLVIVGTDRTTRTGDVANKIGTYLKALAAKDNNIPFYVALPSSTFDWSIKDGLAEIPIEERDPDEIRYIQGLDINGKITSVLVPPEQSPAANHAFDVTPARLVTGFVTERGICKALESDILSLFPEQFSTQSRHL</sequence>
<evidence type="ECO:0000256" key="3">
    <source>
        <dbReference type="HAMAP-Rule" id="MF_01678"/>
    </source>
</evidence>
<dbReference type="InterPro" id="IPR000649">
    <property type="entry name" value="IF-2B-related"/>
</dbReference>
<dbReference type="PANTHER" id="PTHR43475:SF1">
    <property type="entry name" value="METHYLTHIORIBOSE-1-PHOSPHATE ISOMERASE"/>
    <property type="match status" value="1"/>
</dbReference>
<dbReference type="UniPathway" id="UPA00904">
    <property type="reaction ID" value="UER00874"/>
</dbReference>
<evidence type="ECO:0000313" key="4">
    <source>
        <dbReference type="EMBL" id="SLM31646.1"/>
    </source>
</evidence>
<dbReference type="FunFam" id="1.20.120.420:FF:000003">
    <property type="entry name" value="Methylthioribose-1-phosphate isomerase"/>
    <property type="match status" value="1"/>
</dbReference>
<dbReference type="InterPro" id="IPR011559">
    <property type="entry name" value="Initiation_fac_2B_a/b/d"/>
</dbReference>
<feature type="site" description="Transition state stabilizer" evidence="3">
    <location>
        <position position="178"/>
    </location>
</feature>
<reference evidence="4 5" key="1">
    <citation type="submission" date="2017-03" db="EMBL/GenBank/DDBJ databases">
        <authorList>
            <person name="Afonso C.L."/>
            <person name="Miller P.J."/>
            <person name="Scott M.A."/>
            <person name="Spackman E."/>
            <person name="Goraichik I."/>
            <person name="Dimitrov K.M."/>
            <person name="Suarez D.L."/>
            <person name="Swayne D.E."/>
        </authorList>
    </citation>
    <scope>NUCLEOTIDE SEQUENCE [LARGE SCALE GENOMIC DNA]</scope>
    <source>
        <strain evidence="4">PRJEB14757</strain>
    </source>
</reference>
<dbReference type="InterPro" id="IPR005251">
    <property type="entry name" value="IF-M1Pi"/>
</dbReference>
<comment type="pathway">
    <text evidence="3">Amino-acid biosynthesis; L-methionine biosynthesis via salvage pathway; L-methionine from S-methyl-5-thio-alpha-D-ribose 1-phosphate: step 1/6.</text>
</comment>
<name>A0A1W1HGS9_9BACT</name>
<dbReference type="EMBL" id="FWEV01000283">
    <property type="protein sequence ID" value="SLM31646.1"/>
    <property type="molecule type" value="Genomic_DNA"/>
</dbReference>
<dbReference type="InterPro" id="IPR037171">
    <property type="entry name" value="NagB/RpiA_transferase-like"/>
</dbReference>
<keyword evidence="1 3" id="KW-0028">Amino-acid biosynthesis</keyword>
<protein>
    <recommendedName>
        <fullName evidence="3">Methylthioribose-1-phosphate isomerase</fullName>
        <shortName evidence="3">M1Pi</shortName>
        <shortName evidence="3">MTR-1-P isomerase</shortName>
        <ecNumber evidence="3">5.3.1.23</ecNumber>
    </recommendedName>
    <alternativeName>
        <fullName evidence="3">S-methyl-5-thioribose-1-phosphate isomerase</fullName>
    </alternativeName>
</protein>
<keyword evidence="3" id="KW-0486">Methionine biosynthesis</keyword>
<dbReference type="HAMAP" id="MF_01678">
    <property type="entry name" value="Salvage_MtnA"/>
    <property type="match status" value="1"/>
</dbReference>
<evidence type="ECO:0000256" key="2">
    <source>
        <dbReference type="ARBA" id="ARBA00023235"/>
    </source>
</evidence>
<dbReference type="Pfam" id="PF01008">
    <property type="entry name" value="IF-2B"/>
    <property type="match status" value="1"/>
</dbReference>
<keyword evidence="2 3" id="KW-0413">Isomerase</keyword>
<feature type="binding site" evidence="3">
    <location>
        <position position="217"/>
    </location>
    <ligand>
        <name>substrate</name>
    </ligand>
</feature>
<comment type="similarity">
    <text evidence="3">Belongs to the EIF-2B alpha/beta/delta subunits family. MtnA subfamily.</text>
</comment>
<dbReference type="InterPro" id="IPR027363">
    <property type="entry name" value="M1Pi_N"/>
</dbReference>
<gene>
    <name evidence="3 4" type="primary">mtnA</name>
    <name evidence="4" type="ORF">MTBBW1_410001</name>
</gene>
<organism evidence="4 5">
    <name type="scientific">Desulfamplus magnetovallimortis</name>
    <dbReference type="NCBI Taxonomy" id="1246637"/>
    <lineage>
        <taxon>Bacteria</taxon>
        <taxon>Pseudomonadati</taxon>
        <taxon>Thermodesulfobacteriota</taxon>
        <taxon>Desulfobacteria</taxon>
        <taxon>Desulfobacterales</taxon>
        <taxon>Desulfobacteraceae</taxon>
        <taxon>Desulfamplus</taxon>
    </lineage>
</organism>
<dbReference type="OrthoDB" id="9803436at2"/>
<dbReference type="AlphaFoldDB" id="A0A1W1HGS9"/>